<keyword evidence="2" id="KW-0238">DNA-binding</keyword>
<feature type="compositionally biased region" description="Polar residues" evidence="5">
    <location>
        <begin position="360"/>
        <end position="372"/>
    </location>
</feature>
<dbReference type="PANTHER" id="PTHR10015">
    <property type="entry name" value="HEAT SHOCK TRANSCRIPTION FACTOR"/>
    <property type="match status" value="1"/>
</dbReference>
<proteinExistence type="inferred from homology"/>
<dbReference type="Pfam" id="PF00447">
    <property type="entry name" value="HSF_DNA-bind"/>
    <property type="match status" value="1"/>
</dbReference>
<organism evidence="7 8">
    <name type="scientific">Cyclotella cryptica</name>
    <dbReference type="NCBI Taxonomy" id="29204"/>
    <lineage>
        <taxon>Eukaryota</taxon>
        <taxon>Sar</taxon>
        <taxon>Stramenopiles</taxon>
        <taxon>Ochrophyta</taxon>
        <taxon>Bacillariophyta</taxon>
        <taxon>Coscinodiscophyceae</taxon>
        <taxon>Thalassiosirophycidae</taxon>
        <taxon>Stephanodiscales</taxon>
        <taxon>Stephanodiscaceae</taxon>
        <taxon>Cyclotella</taxon>
    </lineage>
</organism>
<evidence type="ECO:0000256" key="5">
    <source>
        <dbReference type="SAM" id="MobiDB-lite"/>
    </source>
</evidence>
<dbReference type="Proteomes" id="UP001516023">
    <property type="component" value="Unassembled WGS sequence"/>
</dbReference>
<name>A0ABD3PDC9_9STRA</name>
<evidence type="ECO:0000313" key="8">
    <source>
        <dbReference type="Proteomes" id="UP001516023"/>
    </source>
</evidence>
<dbReference type="InterPro" id="IPR000232">
    <property type="entry name" value="HSF_DNA-bd"/>
</dbReference>
<dbReference type="AlphaFoldDB" id="A0ABD3PDC9"/>
<dbReference type="EMBL" id="JABMIG020000205">
    <property type="protein sequence ID" value="KAL3785967.1"/>
    <property type="molecule type" value="Genomic_DNA"/>
</dbReference>
<keyword evidence="3" id="KW-0539">Nucleus</keyword>
<feature type="compositionally biased region" description="Polar residues" evidence="5">
    <location>
        <begin position="380"/>
        <end position="397"/>
    </location>
</feature>
<evidence type="ECO:0000256" key="3">
    <source>
        <dbReference type="ARBA" id="ARBA00023242"/>
    </source>
</evidence>
<dbReference type="GO" id="GO:0005634">
    <property type="term" value="C:nucleus"/>
    <property type="evidence" value="ECO:0007669"/>
    <property type="project" value="UniProtKB-SubCell"/>
</dbReference>
<dbReference type="FunFam" id="1.10.10.10:FF:000479">
    <property type="entry name" value="Predicted protein"/>
    <property type="match status" value="1"/>
</dbReference>
<keyword evidence="8" id="KW-1185">Reference proteome</keyword>
<feature type="compositionally biased region" description="Pro residues" evidence="5">
    <location>
        <begin position="341"/>
        <end position="358"/>
    </location>
</feature>
<accession>A0ABD3PDC9</accession>
<comment type="subcellular location">
    <subcellularLocation>
        <location evidence="1">Nucleus</location>
    </subcellularLocation>
</comment>
<evidence type="ECO:0000313" key="7">
    <source>
        <dbReference type="EMBL" id="KAL3785967.1"/>
    </source>
</evidence>
<protein>
    <recommendedName>
        <fullName evidence="6">HSF-type DNA-binding domain-containing protein</fullName>
    </recommendedName>
</protein>
<gene>
    <name evidence="7" type="ORF">HJC23_005676</name>
</gene>
<reference evidence="7 8" key="1">
    <citation type="journal article" date="2020" name="G3 (Bethesda)">
        <title>Improved Reference Genome for Cyclotella cryptica CCMP332, a Model for Cell Wall Morphogenesis, Salinity Adaptation, and Lipid Production in Diatoms (Bacillariophyta).</title>
        <authorList>
            <person name="Roberts W.R."/>
            <person name="Downey K.M."/>
            <person name="Ruck E.C."/>
            <person name="Traller J.C."/>
            <person name="Alverson A.J."/>
        </authorList>
    </citation>
    <scope>NUCLEOTIDE SEQUENCE [LARGE SCALE GENOMIC DNA]</scope>
    <source>
        <strain evidence="7 8">CCMP332</strain>
    </source>
</reference>
<dbReference type="SUPFAM" id="SSF46785">
    <property type="entry name" value="Winged helix' DNA-binding domain"/>
    <property type="match status" value="1"/>
</dbReference>
<dbReference type="SMART" id="SM00415">
    <property type="entry name" value="HSF"/>
    <property type="match status" value="1"/>
</dbReference>
<sequence length="412" mass="46477">MPSMIQSSPPPSPQAEQGEGDFNDLSSQGNSPVQSNDAESYATPQPIATPHLHGGTTSQVAAGPPRQIAPPRRTDHTYHDYATQMPSPYEYPITKKSTSNFPAKLHKMVSDPSNSRAIQWQPHGRAWKVLDKDLLVNVVIPKYFVQTKYESFTRQLSGWGFKRLHQTGPDYRCYYHECFLRGLPHLTRVMKRVEPYQGKLLPHVEAEPNFYEMPAVHPLPPSPAYAPSLPSKNFQESEQPVGAYAVARGEHRPNWAPNSLSPYGEAYPYGHYHGHGLPRPASYPPSLHSYTYSQPHTHQPFDQHPMYSPHHQEYMVPPFYGGHPAVAAAGMPPQLHAANRQPPPYINPHPYNMYPPNPNDMGSHSMLHQPQAPNDHDSYSRQQQQPAYGNASNNENADSYLEESDQQHYRGY</sequence>
<evidence type="ECO:0000256" key="1">
    <source>
        <dbReference type="ARBA" id="ARBA00004123"/>
    </source>
</evidence>
<evidence type="ECO:0000256" key="4">
    <source>
        <dbReference type="RuleBase" id="RU004020"/>
    </source>
</evidence>
<dbReference type="GO" id="GO:0003677">
    <property type="term" value="F:DNA binding"/>
    <property type="evidence" value="ECO:0007669"/>
    <property type="project" value="UniProtKB-KW"/>
</dbReference>
<feature type="compositionally biased region" description="Polar residues" evidence="5">
    <location>
        <begin position="24"/>
        <end position="38"/>
    </location>
</feature>
<feature type="domain" description="HSF-type DNA-binding" evidence="6">
    <location>
        <begin position="97"/>
        <end position="193"/>
    </location>
</feature>
<dbReference type="InterPro" id="IPR036388">
    <property type="entry name" value="WH-like_DNA-bd_sf"/>
</dbReference>
<dbReference type="Gene3D" id="1.10.10.10">
    <property type="entry name" value="Winged helix-like DNA-binding domain superfamily/Winged helix DNA-binding domain"/>
    <property type="match status" value="1"/>
</dbReference>
<evidence type="ECO:0000256" key="2">
    <source>
        <dbReference type="ARBA" id="ARBA00023125"/>
    </source>
</evidence>
<dbReference type="InterPro" id="IPR036390">
    <property type="entry name" value="WH_DNA-bd_sf"/>
</dbReference>
<dbReference type="PRINTS" id="PR00056">
    <property type="entry name" value="HSFDOMAIN"/>
</dbReference>
<feature type="region of interest" description="Disordered" evidence="5">
    <location>
        <begin position="1"/>
        <end position="86"/>
    </location>
</feature>
<evidence type="ECO:0000259" key="6">
    <source>
        <dbReference type="SMART" id="SM00415"/>
    </source>
</evidence>
<dbReference type="PANTHER" id="PTHR10015:SF206">
    <property type="entry name" value="HSF-TYPE DNA-BINDING DOMAIN-CONTAINING PROTEIN"/>
    <property type="match status" value="1"/>
</dbReference>
<feature type="region of interest" description="Disordered" evidence="5">
    <location>
        <begin position="334"/>
        <end position="412"/>
    </location>
</feature>
<comment type="similarity">
    <text evidence="4">Belongs to the HSF family.</text>
</comment>
<comment type="caution">
    <text evidence="7">The sequence shown here is derived from an EMBL/GenBank/DDBJ whole genome shotgun (WGS) entry which is preliminary data.</text>
</comment>